<dbReference type="GO" id="GO:0070006">
    <property type="term" value="F:metalloaminopeptidase activity"/>
    <property type="evidence" value="ECO:0007669"/>
    <property type="project" value="TreeGrafter"/>
</dbReference>
<evidence type="ECO:0000256" key="3">
    <source>
        <dbReference type="ARBA" id="ARBA00022670"/>
    </source>
</evidence>
<comment type="similarity">
    <text evidence="2">Belongs to the peptidase M1 family.</text>
</comment>
<dbReference type="Gene3D" id="1.10.390.10">
    <property type="entry name" value="Neutral Protease Domain 2"/>
    <property type="match status" value="1"/>
</dbReference>
<dbReference type="PANTHER" id="PTHR11533">
    <property type="entry name" value="PROTEASE M1 ZINC METALLOPROTEASE"/>
    <property type="match status" value="1"/>
</dbReference>
<accession>A0A0B1T2K2</accession>
<feature type="domain" description="Peptidase M1 membrane alanine aminopeptidase" evidence="8">
    <location>
        <begin position="7"/>
        <end position="233"/>
    </location>
</feature>
<evidence type="ECO:0000259" key="8">
    <source>
        <dbReference type="Pfam" id="PF01433"/>
    </source>
</evidence>
<dbReference type="InterPro" id="IPR050344">
    <property type="entry name" value="Peptidase_M1_aminopeptidases"/>
</dbReference>
<organism evidence="9 10">
    <name type="scientific">Oesophagostomum dentatum</name>
    <name type="common">Nodular worm</name>
    <dbReference type="NCBI Taxonomy" id="61180"/>
    <lineage>
        <taxon>Eukaryota</taxon>
        <taxon>Metazoa</taxon>
        <taxon>Ecdysozoa</taxon>
        <taxon>Nematoda</taxon>
        <taxon>Chromadorea</taxon>
        <taxon>Rhabditida</taxon>
        <taxon>Rhabditina</taxon>
        <taxon>Rhabditomorpha</taxon>
        <taxon>Strongyloidea</taxon>
        <taxon>Strongylidae</taxon>
        <taxon>Oesophagostomum</taxon>
    </lineage>
</organism>
<evidence type="ECO:0000313" key="10">
    <source>
        <dbReference type="Proteomes" id="UP000053660"/>
    </source>
</evidence>
<dbReference type="InterPro" id="IPR027268">
    <property type="entry name" value="Peptidase_M4/M1_CTD_sf"/>
</dbReference>
<evidence type="ECO:0000256" key="7">
    <source>
        <dbReference type="ARBA" id="ARBA00023049"/>
    </source>
</evidence>
<dbReference type="GO" id="GO:0006508">
    <property type="term" value="P:proteolysis"/>
    <property type="evidence" value="ECO:0007669"/>
    <property type="project" value="UniProtKB-KW"/>
</dbReference>
<keyword evidence="4" id="KW-0479">Metal-binding</keyword>
<dbReference type="OrthoDB" id="5795733at2759"/>
<dbReference type="GO" id="GO:0008270">
    <property type="term" value="F:zinc ion binding"/>
    <property type="evidence" value="ECO:0007669"/>
    <property type="project" value="InterPro"/>
</dbReference>
<evidence type="ECO:0000256" key="6">
    <source>
        <dbReference type="ARBA" id="ARBA00022833"/>
    </source>
</evidence>
<evidence type="ECO:0000256" key="4">
    <source>
        <dbReference type="ARBA" id="ARBA00022723"/>
    </source>
</evidence>
<keyword evidence="10" id="KW-1185">Reference proteome</keyword>
<dbReference type="GO" id="GO:0005615">
    <property type="term" value="C:extracellular space"/>
    <property type="evidence" value="ECO:0007669"/>
    <property type="project" value="TreeGrafter"/>
</dbReference>
<dbReference type="GO" id="GO:0005737">
    <property type="term" value="C:cytoplasm"/>
    <property type="evidence" value="ECO:0007669"/>
    <property type="project" value="TreeGrafter"/>
</dbReference>
<evidence type="ECO:0000256" key="5">
    <source>
        <dbReference type="ARBA" id="ARBA00022801"/>
    </source>
</evidence>
<dbReference type="InterPro" id="IPR001930">
    <property type="entry name" value="Peptidase_M1"/>
</dbReference>
<dbReference type="Pfam" id="PF01433">
    <property type="entry name" value="Peptidase_M1"/>
    <property type="match status" value="1"/>
</dbReference>
<keyword evidence="6" id="KW-0862">Zinc</keyword>
<proteinExistence type="inferred from homology"/>
<dbReference type="PRINTS" id="PR00756">
    <property type="entry name" value="ALADIPTASE"/>
</dbReference>
<gene>
    <name evidence="9" type="ORF">OESDEN_10145</name>
</gene>
<reference evidence="9 10" key="1">
    <citation type="submission" date="2014-03" db="EMBL/GenBank/DDBJ databases">
        <title>Draft genome of the hookworm Oesophagostomum dentatum.</title>
        <authorList>
            <person name="Mitreva M."/>
        </authorList>
    </citation>
    <scope>NUCLEOTIDE SEQUENCE [LARGE SCALE GENOMIC DNA]</scope>
    <source>
        <strain evidence="9 10">OD-Hann</strain>
    </source>
</reference>
<keyword evidence="5" id="KW-0378">Hydrolase</keyword>
<dbReference type="GO" id="GO:0016020">
    <property type="term" value="C:membrane"/>
    <property type="evidence" value="ECO:0007669"/>
    <property type="project" value="TreeGrafter"/>
</dbReference>
<dbReference type="SUPFAM" id="SSF55486">
    <property type="entry name" value="Metalloproteases ('zincins'), catalytic domain"/>
    <property type="match status" value="1"/>
</dbReference>
<protein>
    <recommendedName>
        <fullName evidence="8">Peptidase M1 membrane alanine aminopeptidase domain-containing protein</fullName>
    </recommendedName>
</protein>
<dbReference type="InterPro" id="IPR014782">
    <property type="entry name" value="Peptidase_M1_dom"/>
</dbReference>
<keyword evidence="7" id="KW-0482">Metalloprotease</keyword>
<name>A0A0B1T2K2_OESDE</name>
<dbReference type="AlphaFoldDB" id="A0A0B1T2K2"/>
<sequence length="284" mass="32423">MEKYLEYSLMVMAGTIDFMSTYFDYPYPLKKLDMVALPQHANRGAMENWGLTLGHYELLSYDPDYADVAKMAKVGNVVAHETVHMWFGDLVSIDWWSETFLKEGFAEYWAANAHAYADSKQANYTLDFNHFQVHRDAVEFDCMLEHSKPIISDTYPILGKMPYYKGSAMLNLLSNTLRPATLQKGLRRFIKKRAFGASNTEDLWASLTEACAEDGVKDWEGKNLDVSKLMREWFHEKSFPILKVSANNKGQVTYEQTSCLGTNTTWTIPVIRGDGKSESEPLCI</sequence>
<evidence type="ECO:0000313" key="9">
    <source>
        <dbReference type="EMBL" id="KHJ90017.1"/>
    </source>
</evidence>
<comment type="cofactor">
    <cofactor evidence="1">
        <name>Zn(2+)</name>
        <dbReference type="ChEBI" id="CHEBI:29105"/>
    </cofactor>
</comment>
<dbReference type="PANTHER" id="PTHR11533:SF299">
    <property type="entry name" value="AMINOPEPTIDASE"/>
    <property type="match status" value="1"/>
</dbReference>
<evidence type="ECO:0000256" key="1">
    <source>
        <dbReference type="ARBA" id="ARBA00001947"/>
    </source>
</evidence>
<dbReference type="GO" id="GO:0042277">
    <property type="term" value="F:peptide binding"/>
    <property type="evidence" value="ECO:0007669"/>
    <property type="project" value="TreeGrafter"/>
</dbReference>
<dbReference type="MEROPS" id="M01.A17"/>
<evidence type="ECO:0000256" key="2">
    <source>
        <dbReference type="ARBA" id="ARBA00010136"/>
    </source>
</evidence>
<dbReference type="EMBL" id="KN553472">
    <property type="protein sequence ID" value="KHJ90017.1"/>
    <property type="molecule type" value="Genomic_DNA"/>
</dbReference>
<dbReference type="GO" id="GO:0043171">
    <property type="term" value="P:peptide catabolic process"/>
    <property type="evidence" value="ECO:0007669"/>
    <property type="project" value="TreeGrafter"/>
</dbReference>
<keyword evidence="3" id="KW-0645">Protease</keyword>
<dbReference type="Proteomes" id="UP000053660">
    <property type="component" value="Unassembled WGS sequence"/>
</dbReference>